<keyword evidence="4 8" id="KW-1133">Transmembrane helix</keyword>
<dbReference type="InParanoid" id="B3RTN6"/>
<evidence type="ECO:0000256" key="1">
    <source>
        <dbReference type="ARBA" id="ARBA00004141"/>
    </source>
</evidence>
<dbReference type="PANTHER" id="PTHR12011">
    <property type="entry name" value="ADHESION G-PROTEIN COUPLED RECEPTOR"/>
    <property type="match status" value="1"/>
</dbReference>
<dbReference type="HOGENOM" id="CLU_002753_3_1_1"/>
<dbReference type="AlphaFoldDB" id="B3RTN6"/>
<feature type="transmembrane region" description="Helical" evidence="8">
    <location>
        <begin position="296"/>
        <end position="315"/>
    </location>
</feature>
<gene>
    <name evidence="11" type="ORF">TRIADDRAFT_55989</name>
</gene>
<proteinExistence type="inferred from homology"/>
<comment type="subcellular location">
    <subcellularLocation>
        <location evidence="1">Membrane</location>
        <topology evidence="1">Multi-pass membrane protein</topology>
    </subcellularLocation>
</comment>
<keyword evidence="7" id="KW-0325">Glycoprotein</keyword>
<dbReference type="PRINTS" id="PR00249">
    <property type="entry name" value="GPCRSECRETIN"/>
</dbReference>
<evidence type="ECO:0000256" key="7">
    <source>
        <dbReference type="ARBA" id="ARBA00023180"/>
    </source>
</evidence>
<evidence type="ECO:0008006" key="13">
    <source>
        <dbReference type="Google" id="ProtNLM"/>
    </source>
</evidence>
<evidence type="ECO:0000259" key="9">
    <source>
        <dbReference type="PROSITE" id="PS50221"/>
    </source>
</evidence>
<dbReference type="InterPro" id="IPR046338">
    <property type="entry name" value="GAIN_dom_sf"/>
</dbReference>
<dbReference type="GO" id="GO:0004930">
    <property type="term" value="F:G protein-coupled receptor activity"/>
    <property type="evidence" value="ECO:0007669"/>
    <property type="project" value="InterPro"/>
</dbReference>
<dbReference type="Gene3D" id="2.60.220.50">
    <property type="match status" value="1"/>
</dbReference>
<dbReference type="GO" id="GO:0005886">
    <property type="term" value="C:plasma membrane"/>
    <property type="evidence" value="ECO:0000318"/>
    <property type="project" value="GO_Central"/>
</dbReference>
<dbReference type="PROSITE" id="PS50221">
    <property type="entry name" value="GAIN_B"/>
    <property type="match status" value="1"/>
</dbReference>
<feature type="transmembrane region" description="Helical" evidence="8">
    <location>
        <begin position="113"/>
        <end position="133"/>
    </location>
</feature>
<dbReference type="InterPro" id="IPR017981">
    <property type="entry name" value="GPCR_2-like_7TM"/>
</dbReference>
<dbReference type="OMA" id="GYGTKRC"/>
<feature type="transmembrane region" description="Helical" evidence="8">
    <location>
        <begin position="145"/>
        <end position="163"/>
    </location>
</feature>
<dbReference type="EMBL" id="DS985244">
    <property type="protein sequence ID" value="EDV26161.1"/>
    <property type="molecule type" value="Genomic_DNA"/>
</dbReference>
<dbReference type="Pfam" id="PF00002">
    <property type="entry name" value="7tm_2"/>
    <property type="match status" value="1"/>
</dbReference>
<organism evidence="11 12">
    <name type="scientific">Trichoplax adhaerens</name>
    <name type="common">Trichoplax reptans</name>
    <dbReference type="NCBI Taxonomy" id="10228"/>
    <lineage>
        <taxon>Eukaryota</taxon>
        <taxon>Metazoa</taxon>
        <taxon>Placozoa</taxon>
        <taxon>Uniplacotomia</taxon>
        <taxon>Trichoplacea</taxon>
        <taxon>Trichoplacidae</taxon>
        <taxon>Trichoplax</taxon>
    </lineage>
</organism>
<dbReference type="KEGG" id="tad:TRIADDRAFT_55989"/>
<accession>B3RTN6</accession>
<evidence type="ECO:0000313" key="12">
    <source>
        <dbReference type="Proteomes" id="UP000009022"/>
    </source>
</evidence>
<keyword evidence="12" id="KW-1185">Reference proteome</keyword>
<dbReference type="PROSITE" id="PS50261">
    <property type="entry name" value="G_PROTEIN_RECEP_F2_4"/>
    <property type="match status" value="1"/>
</dbReference>
<keyword evidence="6" id="KW-1015">Disulfide bond</keyword>
<dbReference type="GO" id="GO:0007166">
    <property type="term" value="P:cell surface receptor signaling pathway"/>
    <property type="evidence" value="ECO:0007669"/>
    <property type="project" value="InterPro"/>
</dbReference>
<dbReference type="FunFam" id="1.20.1070.10:FF:000058">
    <property type="entry name" value="Adhesion G protein-coupled receptor F5"/>
    <property type="match status" value="1"/>
</dbReference>
<dbReference type="STRING" id="10228.B3RTN6"/>
<evidence type="ECO:0000256" key="2">
    <source>
        <dbReference type="ARBA" id="ARBA00007343"/>
    </source>
</evidence>
<evidence type="ECO:0000313" key="11">
    <source>
        <dbReference type="EMBL" id="EDV26161.1"/>
    </source>
</evidence>
<evidence type="ECO:0000256" key="4">
    <source>
        <dbReference type="ARBA" id="ARBA00022989"/>
    </source>
</evidence>
<dbReference type="eggNOG" id="KOG4193">
    <property type="taxonomic scope" value="Eukaryota"/>
</dbReference>
<dbReference type="RefSeq" id="XP_002112194.1">
    <property type="nucleotide sequence ID" value="XM_002112158.1"/>
</dbReference>
<feature type="domain" description="GAIN-B" evidence="9">
    <location>
        <begin position="1"/>
        <end position="79"/>
    </location>
</feature>
<dbReference type="Pfam" id="PF01825">
    <property type="entry name" value="GPS"/>
    <property type="match status" value="1"/>
</dbReference>
<name>B3RTN6_TRIAD</name>
<evidence type="ECO:0000256" key="8">
    <source>
        <dbReference type="SAM" id="Phobius"/>
    </source>
</evidence>
<dbReference type="MEROPS" id="P02.013"/>
<dbReference type="InterPro" id="IPR057244">
    <property type="entry name" value="GAIN_B"/>
</dbReference>
<dbReference type="Proteomes" id="UP000009022">
    <property type="component" value="Unassembled WGS sequence"/>
</dbReference>
<dbReference type="Gene3D" id="1.20.1070.10">
    <property type="entry name" value="Rhodopsin 7-helix transmembrane proteins"/>
    <property type="match status" value="1"/>
</dbReference>
<evidence type="ECO:0000256" key="3">
    <source>
        <dbReference type="ARBA" id="ARBA00022692"/>
    </source>
</evidence>
<evidence type="ECO:0000256" key="6">
    <source>
        <dbReference type="ARBA" id="ARBA00023157"/>
    </source>
</evidence>
<keyword evidence="5 8" id="KW-0472">Membrane</keyword>
<dbReference type="OrthoDB" id="1100386at2759"/>
<keyword evidence="3 8" id="KW-0812">Transmembrane</keyword>
<protein>
    <recommendedName>
        <fullName evidence="13">G-protein coupled receptors family 2 profile 2 domain-containing protein</fullName>
    </recommendedName>
</protein>
<feature type="domain" description="G-protein coupled receptors family 2 profile 2" evidence="10">
    <location>
        <begin position="113"/>
        <end position="322"/>
    </location>
</feature>
<dbReference type="PANTHER" id="PTHR12011:SF347">
    <property type="entry name" value="FI21270P1-RELATED"/>
    <property type="match status" value="1"/>
</dbReference>
<comment type="similarity">
    <text evidence="2">Belongs to the G-protein coupled receptor 2 family. Adhesion G-protein coupled receptor (ADGR) subfamily.</text>
</comment>
<feature type="transmembrane region" description="Helical" evidence="8">
    <location>
        <begin position="223"/>
        <end position="249"/>
    </location>
</feature>
<feature type="transmembrane region" description="Helical" evidence="8">
    <location>
        <begin position="184"/>
        <end position="203"/>
    </location>
</feature>
<feature type="transmembrane region" description="Helical" evidence="8">
    <location>
        <begin position="270"/>
        <end position="290"/>
    </location>
</feature>
<dbReference type="GeneID" id="6753407"/>
<dbReference type="PhylomeDB" id="B3RTN6"/>
<dbReference type="CTD" id="6753407"/>
<dbReference type="InterPro" id="IPR000203">
    <property type="entry name" value="GPS"/>
</dbReference>
<reference evidence="11 12" key="1">
    <citation type="journal article" date="2008" name="Nature">
        <title>The Trichoplax genome and the nature of placozoans.</title>
        <authorList>
            <person name="Srivastava M."/>
            <person name="Begovic E."/>
            <person name="Chapman J."/>
            <person name="Putnam N.H."/>
            <person name="Hellsten U."/>
            <person name="Kawashima T."/>
            <person name="Kuo A."/>
            <person name="Mitros T."/>
            <person name="Salamov A."/>
            <person name="Carpenter M.L."/>
            <person name="Signorovitch A.Y."/>
            <person name="Moreno M.A."/>
            <person name="Kamm K."/>
            <person name="Grimwood J."/>
            <person name="Schmutz J."/>
            <person name="Shapiro H."/>
            <person name="Grigoriev I.V."/>
            <person name="Buss L.W."/>
            <person name="Schierwater B."/>
            <person name="Dellaporta S.L."/>
            <person name="Rokhsar D.S."/>
        </authorList>
    </citation>
    <scope>NUCLEOTIDE SEQUENCE [LARGE SCALE GENOMIC DNA]</scope>
    <source>
        <strain evidence="11 12">Grell-BS-1999</strain>
    </source>
</reference>
<dbReference type="SMART" id="SM00303">
    <property type="entry name" value="GPS"/>
    <property type="match status" value="1"/>
</dbReference>
<sequence length="383" mass="43083">MPKLNNSNPFTFTLFHNKVNFTTTFQPVCVFWEFATNSKSSGNWSDSGCSVVHWNQTHTHCRCNHLTHFAILMRVTEVEISQEHLVNLDTITFICSDDFINQFVSTSSEHHEIHINLALAMLLSQIGIILTGASIIKNNNICCKILAITLHMLLLSMFSWMLAEGIHLYLKVITVFNTSSKRKLYYAIGWGSPIVTVGVAVGIGFDRYGVNKLCWLSVHSGFIWAFTGPALFVILVNFLVMILVLRVTANKSGIHPASRQFYSAKKIKSIVKATLILLPILGLTWIFGIFSMSNHTIAFSYIFVILNGLQVRHYLMRRVGFNSSTGSQSIALSTSNRKHPKIKISSNVEEFDVTEDQGSNSNLIYEGLYACFDDLIFLKLIRA</sequence>
<evidence type="ECO:0000256" key="5">
    <source>
        <dbReference type="ARBA" id="ARBA00023136"/>
    </source>
</evidence>
<dbReference type="InterPro" id="IPR000832">
    <property type="entry name" value="GPCR_2_secretin-like"/>
</dbReference>
<evidence type="ECO:0000259" key="10">
    <source>
        <dbReference type="PROSITE" id="PS50261"/>
    </source>
</evidence>